<dbReference type="InterPro" id="IPR000873">
    <property type="entry name" value="AMP-dep_synth/lig_dom"/>
</dbReference>
<dbReference type="InterPro" id="IPR020845">
    <property type="entry name" value="AMP-binding_CS"/>
</dbReference>
<dbReference type="PANTHER" id="PTHR24096:SF423">
    <property type="entry name" value="GM05240P"/>
    <property type="match status" value="1"/>
</dbReference>
<dbReference type="RefSeq" id="XP_046602587.1">
    <property type="nucleotide sequence ID" value="XM_046746631.1"/>
</dbReference>
<evidence type="ECO:0000256" key="1">
    <source>
        <dbReference type="ARBA" id="ARBA00001946"/>
    </source>
</evidence>
<evidence type="ECO:0000256" key="6">
    <source>
        <dbReference type="ARBA" id="ARBA00022840"/>
    </source>
</evidence>
<keyword evidence="9" id="KW-0503">Monooxygenase</keyword>
<dbReference type="GO" id="GO:0005524">
    <property type="term" value="F:ATP binding"/>
    <property type="evidence" value="ECO:0007669"/>
    <property type="project" value="UniProtKB-KW"/>
</dbReference>
<dbReference type="Proteomes" id="UP000829291">
    <property type="component" value="Chromosome 1"/>
</dbReference>
<evidence type="ECO:0000256" key="9">
    <source>
        <dbReference type="ARBA" id="ARBA00023033"/>
    </source>
</evidence>
<dbReference type="InParanoid" id="A0A6J0BWJ2"/>
<dbReference type="SUPFAM" id="SSF56801">
    <property type="entry name" value="Acetyl-CoA synthetase-like"/>
    <property type="match status" value="1"/>
</dbReference>
<sequence>MSADNEKVISSIIPKTPTPRMSLGQYMLNCLRNNGTSVAQVDAVTGETLKYNEILEQSIRLCESLRKRGLKSGDHVAISSENRLNLVIPTLASLYLGAAIAPLNPTYSKAELLHALSISKPSIIFVSPRSEKLVLEIIDEMNPKPLVIQLSSDADSSGIPTLADILAETEPVLELDSFSCVELQGYKKQAAVILCSSGTTGLAKGVMLSHHNLLTLVQHFKNPDFVNLNPDRPLLGLLPYFHGYGFSLVLGLIATRGKAIVMSEFDPLVFLSAIQTHKVAIVPLVPPIMVFLAKHPIVAKFDLSSIQEIICGAAPLSEEIQTAVMRRLGVPCIRQGYGMTETTVIVSLSPKTKNKSGSAGIISPDTLCKVVDVETSKVLGPREQGEICIAGDLVMMGYCGDPKATAEIIDKDGWLHTGDIGYYDEDGYIFVVDRLKELIKYKAFQVPPAELEAILLKHPAVKDAAVIGIPDENSGELPLAFVARQPGAQVSAEEIRKFVDGQVSPSKWLRGGVRFIEEIPKSPSGKILRRELRKLISKL</sequence>
<name>A0A6J0BWJ2_NEOLC</name>
<keyword evidence="17 18" id="KW-0436">Ligase</keyword>
<dbReference type="GO" id="GO:0008218">
    <property type="term" value="P:bioluminescence"/>
    <property type="evidence" value="ECO:0007669"/>
    <property type="project" value="UniProtKB-KW"/>
</dbReference>
<reference evidence="17 18" key="1">
    <citation type="submission" date="2025-05" db="UniProtKB">
        <authorList>
            <consortium name="RefSeq"/>
        </authorList>
    </citation>
    <scope>IDENTIFICATION</scope>
    <source>
        <tissue evidence="17 18">Thorax and Abdomen</tissue>
    </source>
</reference>
<keyword evidence="12" id="KW-0599">Photoprotein</keyword>
<dbReference type="Pfam" id="PF00501">
    <property type="entry name" value="AMP-binding"/>
    <property type="match status" value="1"/>
</dbReference>
<evidence type="ECO:0000256" key="10">
    <source>
        <dbReference type="ARBA" id="ARBA00023140"/>
    </source>
</evidence>
<comment type="similarity">
    <text evidence="3">Belongs to the ATP-dependent AMP-binding enzyme family.</text>
</comment>
<dbReference type="GeneID" id="107223319"/>
<evidence type="ECO:0000313" key="18">
    <source>
        <dbReference type="RefSeq" id="XP_046602587.1"/>
    </source>
</evidence>
<dbReference type="PANTHER" id="PTHR24096">
    <property type="entry name" value="LONG-CHAIN-FATTY-ACID--COA LIGASE"/>
    <property type="match status" value="1"/>
</dbReference>
<dbReference type="Gene3D" id="3.40.50.980">
    <property type="match status" value="2"/>
</dbReference>
<keyword evidence="16" id="KW-1185">Reference proteome</keyword>
<dbReference type="Gene3D" id="3.30.300.30">
    <property type="match status" value="1"/>
</dbReference>
<evidence type="ECO:0000256" key="8">
    <source>
        <dbReference type="ARBA" id="ARBA00023002"/>
    </source>
</evidence>
<evidence type="ECO:0000256" key="4">
    <source>
        <dbReference type="ARBA" id="ARBA00012532"/>
    </source>
</evidence>
<dbReference type="RefSeq" id="XP_015518453.2">
    <property type="nucleotide sequence ID" value="XM_015662967.2"/>
</dbReference>
<dbReference type="GO" id="GO:0016405">
    <property type="term" value="F:CoA-ligase activity"/>
    <property type="evidence" value="ECO:0007669"/>
    <property type="project" value="TreeGrafter"/>
</dbReference>
<keyword evidence="8" id="KW-0560">Oxidoreductase</keyword>
<dbReference type="FunCoup" id="A0A6J0BWJ2">
    <property type="interactions" value="296"/>
</dbReference>
<keyword evidence="7" id="KW-0460">Magnesium</keyword>
<comment type="catalytic activity">
    <reaction evidence="13">
        <text>firefly D-luciferin + ATP + O2 = firefly oxyluciferin + hnu + AMP + CO2 + diphosphate</text>
        <dbReference type="Rhea" id="RHEA:10732"/>
        <dbReference type="ChEBI" id="CHEBI:15379"/>
        <dbReference type="ChEBI" id="CHEBI:16526"/>
        <dbReference type="ChEBI" id="CHEBI:16792"/>
        <dbReference type="ChEBI" id="CHEBI:30212"/>
        <dbReference type="ChEBI" id="CHEBI:30616"/>
        <dbReference type="ChEBI" id="CHEBI:33019"/>
        <dbReference type="ChEBI" id="CHEBI:58038"/>
        <dbReference type="ChEBI" id="CHEBI:456215"/>
        <dbReference type="EC" id="1.13.12.7"/>
    </reaction>
</comment>
<dbReference type="GO" id="GO:0005777">
    <property type="term" value="C:peroxisome"/>
    <property type="evidence" value="ECO:0007669"/>
    <property type="project" value="UniProtKB-SubCell"/>
</dbReference>
<dbReference type="KEGG" id="nlo:107223319"/>
<dbReference type="Gene3D" id="2.30.38.10">
    <property type="entry name" value="Luciferase, Domain 3"/>
    <property type="match status" value="1"/>
</dbReference>
<evidence type="ECO:0000256" key="13">
    <source>
        <dbReference type="ARBA" id="ARBA00048497"/>
    </source>
</evidence>
<evidence type="ECO:0000259" key="14">
    <source>
        <dbReference type="Pfam" id="PF00501"/>
    </source>
</evidence>
<evidence type="ECO:0000256" key="2">
    <source>
        <dbReference type="ARBA" id="ARBA00004275"/>
    </source>
</evidence>
<keyword evidence="10" id="KW-0576">Peroxisome</keyword>
<feature type="domain" description="AMP-dependent synthetase/ligase" evidence="14">
    <location>
        <begin position="37"/>
        <end position="398"/>
    </location>
</feature>
<dbReference type="Pfam" id="PF13193">
    <property type="entry name" value="AMP-binding_C"/>
    <property type="match status" value="1"/>
</dbReference>
<accession>A0A6J0BWJ2</accession>
<protein>
    <recommendedName>
        <fullName evidence="5">Luciferin 4-monooxygenase</fullName>
        <ecNumber evidence="4">1.13.12.7</ecNumber>
    </recommendedName>
</protein>
<evidence type="ECO:0000313" key="17">
    <source>
        <dbReference type="RefSeq" id="XP_015518453.2"/>
    </source>
</evidence>
<evidence type="ECO:0000256" key="3">
    <source>
        <dbReference type="ARBA" id="ARBA00006432"/>
    </source>
</evidence>
<dbReference type="OrthoDB" id="10253869at2759"/>
<evidence type="ECO:0000313" key="16">
    <source>
        <dbReference type="Proteomes" id="UP000829291"/>
    </source>
</evidence>
<dbReference type="InterPro" id="IPR025110">
    <property type="entry name" value="AMP-bd_C"/>
</dbReference>
<evidence type="ECO:0000256" key="12">
    <source>
        <dbReference type="ARBA" id="ARBA00023262"/>
    </source>
</evidence>
<dbReference type="InterPro" id="IPR045851">
    <property type="entry name" value="AMP-bd_C_sf"/>
</dbReference>
<proteinExistence type="inferred from homology"/>
<evidence type="ECO:0000256" key="7">
    <source>
        <dbReference type="ARBA" id="ARBA00022842"/>
    </source>
</evidence>
<dbReference type="EC" id="1.13.12.7" evidence="4"/>
<evidence type="ECO:0000256" key="11">
    <source>
        <dbReference type="ARBA" id="ARBA00023223"/>
    </source>
</evidence>
<gene>
    <name evidence="17 18" type="primary">LOC107223319</name>
</gene>
<evidence type="ECO:0000256" key="5">
    <source>
        <dbReference type="ARBA" id="ARBA00019043"/>
    </source>
</evidence>
<dbReference type="AlphaFoldDB" id="A0A6J0BWJ2"/>
<comment type="subcellular location">
    <subcellularLocation>
        <location evidence="2">Peroxisome</location>
    </subcellularLocation>
</comment>
<dbReference type="PROSITE" id="PS00455">
    <property type="entry name" value="AMP_BINDING"/>
    <property type="match status" value="1"/>
</dbReference>
<dbReference type="CDD" id="cd05911">
    <property type="entry name" value="Firefly_Luc_like"/>
    <property type="match status" value="1"/>
</dbReference>
<evidence type="ECO:0000259" key="15">
    <source>
        <dbReference type="Pfam" id="PF13193"/>
    </source>
</evidence>
<organism evidence="16 17">
    <name type="scientific">Neodiprion lecontei</name>
    <name type="common">Redheaded pine sawfly</name>
    <dbReference type="NCBI Taxonomy" id="441921"/>
    <lineage>
        <taxon>Eukaryota</taxon>
        <taxon>Metazoa</taxon>
        <taxon>Ecdysozoa</taxon>
        <taxon>Arthropoda</taxon>
        <taxon>Hexapoda</taxon>
        <taxon>Insecta</taxon>
        <taxon>Pterygota</taxon>
        <taxon>Neoptera</taxon>
        <taxon>Endopterygota</taxon>
        <taxon>Hymenoptera</taxon>
        <taxon>Tenthredinoidea</taxon>
        <taxon>Diprionidae</taxon>
        <taxon>Diprioninae</taxon>
        <taxon>Neodiprion</taxon>
    </lineage>
</organism>
<feature type="domain" description="AMP-binding enzyme C-terminal" evidence="15">
    <location>
        <begin position="450"/>
        <end position="526"/>
    </location>
</feature>
<comment type="cofactor">
    <cofactor evidence="1">
        <name>Mg(2+)</name>
        <dbReference type="ChEBI" id="CHEBI:18420"/>
    </cofactor>
</comment>
<keyword evidence="6" id="KW-0067">ATP-binding</keyword>
<keyword evidence="11" id="KW-0455">Luminescence</keyword>
<dbReference type="GO" id="GO:0004497">
    <property type="term" value="F:monooxygenase activity"/>
    <property type="evidence" value="ECO:0007669"/>
    <property type="project" value="UniProtKB-KW"/>
</dbReference>
<keyword evidence="6" id="KW-0547">Nucleotide-binding</keyword>